<gene>
    <name evidence="3" type="primary">khpA</name>
    <name evidence="4" type="ORF">SAMN05216431_10684</name>
</gene>
<organism evidence="4 5">
    <name type="scientific">Ligilactobacillus ruminis</name>
    <dbReference type="NCBI Taxonomy" id="1623"/>
    <lineage>
        <taxon>Bacteria</taxon>
        <taxon>Bacillati</taxon>
        <taxon>Bacillota</taxon>
        <taxon>Bacilli</taxon>
        <taxon>Lactobacillales</taxon>
        <taxon>Lactobacillaceae</taxon>
        <taxon>Ligilactobacillus</taxon>
    </lineage>
</organism>
<dbReference type="InterPro" id="IPR009019">
    <property type="entry name" value="KH_sf_prok-type"/>
</dbReference>
<comment type="similarity">
    <text evidence="3">Belongs to the KhpA RNA-binding protein family.</text>
</comment>
<dbReference type="PANTHER" id="PTHR34654">
    <property type="entry name" value="UPF0109 PROTEIN SCO5592"/>
    <property type="match status" value="1"/>
</dbReference>
<dbReference type="CDD" id="cd22533">
    <property type="entry name" value="KH-II_YlqC-like"/>
    <property type="match status" value="1"/>
</dbReference>
<comment type="subunit">
    <text evidence="3">Forms a complex with KhpB.</text>
</comment>
<dbReference type="SUPFAM" id="SSF54814">
    <property type="entry name" value="Prokaryotic type KH domain (KH-domain type II)"/>
    <property type="match status" value="1"/>
</dbReference>
<keyword evidence="2 3" id="KW-0694">RNA-binding</keyword>
<dbReference type="Pfam" id="PF13083">
    <property type="entry name" value="KH_KhpA-B"/>
    <property type="match status" value="1"/>
</dbReference>
<name>A0ABY1ABL8_9LACO</name>
<comment type="caution">
    <text evidence="4">The sequence shown here is derived from an EMBL/GenBank/DDBJ whole genome shotgun (WGS) entry which is preliminary data.</text>
</comment>
<keyword evidence="3" id="KW-0961">Cell wall biogenesis/degradation</keyword>
<protein>
    <recommendedName>
        <fullName evidence="3">RNA-binding protein KhpA</fullName>
    </recommendedName>
    <alternativeName>
        <fullName evidence="3">KH-domain protein A</fullName>
    </alternativeName>
</protein>
<reference evidence="4 5" key="1">
    <citation type="submission" date="2016-10" db="EMBL/GenBank/DDBJ databases">
        <authorList>
            <person name="Varghese N."/>
            <person name="Submissions S."/>
        </authorList>
    </citation>
    <scope>NUCLEOTIDE SEQUENCE [LARGE SCALE GENOMIC DNA]</scope>
    <source>
        <strain evidence="4 5">WC1T17</strain>
    </source>
</reference>
<keyword evidence="3" id="KW-0133">Cell shape</keyword>
<keyword evidence="1 3" id="KW-0963">Cytoplasm</keyword>
<proteinExistence type="inferred from homology"/>
<dbReference type="HAMAP" id="MF_00088">
    <property type="entry name" value="KhpA"/>
    <property type="match status" value="1"/>
</dbReference>
<evidence type="ECO:0000256" key="2">
    <source>
        <dbReference type="ARBA" id="ARBA00022884"/>
    </source>
</evidence>
<evidence type="ECO:0000313" key="5">
    <source>
        <dbReference type="Proteomes" id="UP000182089"/>
    </source>
</evidence>
<dbReference type="EMBL" id="FOCC01000006">
    <property type="protein sequence ID" value="SEM66524.1"/>
    <property type="molecule type" value="Genomic_DNA"/>
</dbReference>
<dbReference type="Gene3D" id="3.30.300.20">
    <property type="match status" value="1"/>
</dbReference>
<comment type="subcellular location">
    <subcellularLocation>
        <location evidence="3">Cytoplasm</location>
    </subcellularLocation>
</comment>
<accession>A0ABY1ABL8</accession>
<dbReference type="Proteomes" id="UP000182089">
    <property type="component" value="Unassembled WGS sequence"/>
</dbReference>
<evidence type="ECO:0000256" key="3">
    <source>
        <dbReference type="HAMAP-Rule" id="MF_00088"/>
    </source>
</evidence>
<keyword evidence="3" id="KW-0143">Chaperone</keyword>
<dbReference type="PANTHER" id="PTHR34654:SF1">
    <property type="entry name" value="RNA-BINDING PROTEIN KHPA"/>
    <property type="match status" value="1"/>
</dbReference>
<evidence type="ECO:0000256" key="1">
    <source>
        <dbReference type="ARBA" id="ARBA00022490"/>
    </source>
</evidence>
<comment type="function">
    <text evidence="3">A probable RNA chaperone. Forms a complex with KhpB which binds to cellular RNA and controls its expression. Plays a role in peptidoglycan (PG) homeostasis and cell length regulation.</text>
</comment>
<dbReference type="InterPro" id="IPR015946">
    <property type="entry name" value="KH_dom-like_a/b"/>
</dbReference>
<evidence type="ECO:0000313" key="4">
    <source>
        <dbReference type="EMBL" id="SEM66524.1"/>
    </source>
</evidence>
<dbReference type="InterPro" id="IPR020627">
    <property type="entry name" value="KhpA"/>
</dbReference>
<sequence>MTEADVKQLIVTIVEPLVAKPEAIKIETNQDAHFLNFNLAVAPEDVGRVIGKHGRVAQAIRTIVYSVRVDDSLRVRLNIVDD</sequence>